<dbReference type="Gene3D" id="1.10.510.10">
    <property type="entry name" value="Transferase(Phosphotransferase) domain 1"/>
    <property type="match status" value="1"/>
</dbReference>
<evidence type="ECO:0000313" key="3">
    <source>
        <dbReference type="Proteomes" id="UP000264353"/>
    </source>
</evidence>
<dbReference type="EMBL" id="CM010630">
    <property type="protein sequence ID" value="RID70734.1"/>
    <property type="molecule type" value="Genomic_DNA"/>
</dbReference>
<evidence type="ECO:0000313" key="2">
    <source>
        <dbReference type="EMBL" id="RID70734.1"/>
    </source>
</evidence>
<protein>
    <recommendedName>
        <fullName evidence="1">Protein kinase domain-containing protein</fullName>
    </recommendedName>
</protein>
<dbReference type="PANTHER" id="PTHR27006:SF606">
    <property type="entry name" value="INTERLEUKIN-1 RECEPTOR-ASSOCIATED KINASE 4"/>
    <property type="match status" value="1"/>
</dbReference>
<dbReference type="PROSITE" id="PS50011">
    <property type="entry name" value="PROTEIN_KINASE_DOM"/>
    <property type="match status" value="1"/>
</dbReference>
<dbReference type="GO" id="GO:0005524">
    <property type="term" value="F:ATP binding"/>
    <property type="evidence" value="ECO:0007669"/>
    <property type="project" value="InterPro"/>
</dbReference>
<accession>A0A398A1Z1</accession>
<proteinExistence type="predicted"/>
<dbReference type="GO" id="GO:0004672">
    <property type="term" value="F:protein kinase activity"/>
    <property type="evidence" value="ECO:0007669"/>
    <property type="project" value="InterPro"/>
</dbReference>
<dbReference type="Proteomes" id="UP000264353">
    <property type="component" value="Chromosome A3"/>
</dbReference>
<sequence>MAPEYIKNGRLSAKTDVYSFGVVLLELITGQSNNNYFEAMGLPTYAWKCWVAGEAKSIIDLVLSRTPTNEILSDYFQLTILLKAQNTMTDKFARSAMSFPSAILYVDFLPPIWLTASYVVKEK</sequence>
<dbReference type="InterPro" id="IPR011009">
    <property type="entry name" value="Kinase-like_dom_sf"/>
</dbReference>
<organism evidence="2 3">
    <name type="scientific">Brassica campestris</name>
    <name type="common">Field mustard</name>
    <dbReference type="NCBI Taxonomy" id="3711"/>
    <lineage>
        <taxon>Eukaryota</taxon>
        <taxon>Viridiplantae</taxon>
        <taxon>Streptophyta</taxon>
        <taxon>Embryophyta</taxon>
        <taxon>Tracheophyta</taxon>
        <taxon>Spermatophyta</taxon>
        <taxon>Magnoliopsida</taxon>
        <taxon>eudicotyledons</taxon>
        <taxon>Gunneridae</taxon>
        <taxon>Pentapetalae</taxon>
        <taxon>rosids</taxon>
        <taxon>malvids</taxon>
        <taxon>Brassicales</taxon>
        <taxon>Brassicaceae</taxon>
        <taxon>Brassiceae</taxon>
        <taxon>Brassica</taxon>
    </lineage>
</organism>
<evidence type="ECO:0000259" key="1">
    <source>
        <dbReference type="PROSITE" id="PS50011"/>
    </source>
</evidence>
<dbReference type="SUPFAM" id="SSF56112">
    <property type="entry name" value="Protein kinase-like (PK-like)"/>
    <property type="match status" value="1"/>
</dbReference>
<dbReference type="AlphaFoldDB" id="A0A398A1Z1"/>
<dbReference type="PANTHER" id="PTHR27006">
    <property type="entry name" value="PROMASTIGOTE SURFACE ANTIGEN PROTEIN PSA"/>
    <property type="match status" value="1"/>
</dbReference>
<dbReference type="InterPro" id="IPR001245">
    <property type="entry name" value="Ser-Thr/Tyr_kinase_cat_dom"/>
</dbReference>
<gene>
    <name evidence="2" type="ORF">BRARA_C02731</name>
</gene>
<reference evidence="2 3" key="1">
    <citation type="submission" date="2018-06" db="EMBL/GenBank/DDBJ databases">
        <title>WGS assembly of Brassica rapa FPsc.</title>
        <authorList>
            <person name="Bowman J."/>
            <person name="Kohchi T."/>
            <person name="Yamato K."/>
            <person name="Jenkins J."/>
            <person name="Shu S."/>
            <person name="Ishizaki K."/>
            <person name="Yamaoka S."/>
            <person name="Nishihama R."/>
            <person name="Nakamura Y."/>
            <person name="Berger F."/>
            <person name="Adam C."/>
            <person name="Aki S."/>
            <person name="Althoff F."/>
            <person name="Araki T."/>
            <person name="Arteaga-Vazquez M."/>
            <person name="Balasubrmanian S."/>
            <person name="Bauer D."/>
            <person name="Boehm C."/>
            <person name="Briginshaw L."/>
            <person name="Caballero-Perez J."/>
            <person name="Catarino B."/>
            <person name="Chen F."/>
            <person name="Chiyoda S."/>
            <person name="Chovatia M."/>
            <person name="Davies K."/>
            <person name="Delmans M."/>
            <person name="Demura T."/>
            <person name="Dierschke T."/>
            <person name="Dolan L."/>
            <person name="Dorantes-Acosta A."/>
            <person name="Eklund D."/>
            <person name="Florent S."/>
            <person name="Flores-Sandoval E."/>
            <person name="Fujiyama A."/>
            <person name="Fukuzawa H."/>
            <person name="Galik B."/>
            <person name="Grimanelli D."/>
            <person name="Grimwood J."/>
            <person name="Grossniklaus U."/>
            <person name="Hamada T."/>
            <person name="Haseloff J."/>
            <person name="Hetherington A."/>
            <person name="Higo A."/>
            <person name="Hirakawa Y."/>
            <person name="Hundley H."/>
            <person name="Ikeda Y."/>
            <person name="Inoue K."/>
            <person name="Inoue S."/>
            <person name="Ishida S."/>
            <person name="Jia Q."/>
            <person name="Kakita M."/>
            <person name="Kanazawa T."/>
            <person name="Kawai Y."/>
            <person name="Kawashima T."/>
            <person name="Kennedy M."/>
            <person name="Kinose K."/>
            <person name="Kinoshita T."/>
            <person name="Kohara Y."/>
            <person name="Koide E."/>
            <person name="Komatsu K."/>
            <person name="Kopischke S."/>
            <person name="Kubo M."/>
            <person name="Kyozuka J."/>
            <person name="Lagercrantz U."/>
            <person name="Lin S."/>
            <person name="Lindquist E."/>
            <person name="Lipzen A."/>
            <person name="Lu C."/>
            <person name="Luna E."/>
            <person name="Martienssen R."/>
            <person name="Minamino N."/>
            <person name="Mizutani M."/>
            <person name="Mizutani M."/>
            <person name="Mochizuki N."/>
            <person name="Monte I."/>
            <person name="Mosher R."/>
            <person name="Nagasaki H."/>
            <person name="Nakagami H."/>
            <person name="Naramoto S."/>
            <person name="Nishitani K."/>
            <person name="Ohtani M."/>
            <person name="Okamoto T."/>
            <person name="Okumura M."/>
            <person name="Phillips J."/>
            <person name="Pollak B."/>
            <person name="Reinders A."/>
            <person name="Roevekamp M."/>
            <person name="Sano R."/>
            <person name="Sawa S."/>
            <person name="Schmid M."/>
            <person name="Shirakawa M."/>
            <person name="Solano R."/>
            <person name="Spunde A."/>
            <person name="Suetsugu N."/>
            <person name="Sugano S."/>
            <person name="Sugiyama A."/>
            <person name="Sun R."/>
            <person name="Suzuki Y."/>
            <person name="Takenaka M."/>
            <person name="Takezawa D."/>
            <person name="Tomogane H."/>
            <person name="Tsuzuki M."/>
            <person name="Ueda T."/>
            <person name="Umeda M."/>
            <person name="Ward J."/>
            <person name="Watanabe Y."/>
            <person name="Yazaki K."/>
            <person name="Yokoyama R."/>
            <person name="Yoshitake Y."/>
            <person name="Yotsui I."/>
            <person name="Zachgo S."/>
            <person name="Schmutz J."/>
        </authorList>
    </citation>
    <scope>NUCLEOTIDE SEQUENCE [LARGE SCALE GENOMIC DNA]</scope>
    <source>
        <strain evidence="3">cv. B-3</strain>
    </source>
</reference>
<name>A0A398A1Z1_BRACM</name>
<dbReference type="InterPro" id="IPR000719">
    <property type="entry name" value="Prot_kinase_dom"/>
</dbReference>
<feature type="domain" description="Protein kinase" evidence="1">
    <location>
        <begin position="1"/>
        <end position="82"/>
    </location>
</feature>
<dbReference type="Pfam" id="PF07714">
    <property type="entry name" value="PK_Tyr_Ser-Thr"/>
    <property type="match status" value="1"/>
</dbReference>